<protein>
    <recommendedName>
        <fullName evidence="5">Crinkler effector protein N-terminal domain-containing protein</fullName>
    </recommendedName>
</protein>
<keyword evidence="3" id="KW-0964">Secreted</keyword>
<evidence type="ECO:0000259" key="5">
    <source>
        <dbReference type="Pfam" id="PF20147"/>
    </source>
</evidence>
<dbReference type="OrthoDB" id="2393824at2759"/>
<dbReference type="InterPro" id="IPR045379">
    <property type="entry name" value="Crinkler_N"/>
</dbReference>
<sequence>MSSLKHRSDGKFRLLSWILGVSEDPFLIVIETGLKVSHLKDAIKQKKENSLHGIDSNALEIWKLCPPVFDENIDAEIGQLSSPEEIPGSVKLNDLDELSQHFPSPPRQHLHVIVQLPPMGEHPPKRRRMGDPETPHTPQRMTQAGLSTEDSPPRLNRPDTVAAMDNAFKPFVKYIDCLAKGRLDGYFDALESEPIGADLEPGVSLPPKLLLLLHNLGMGKNDERVQRAFVSLTVHLFGPQGSGKTRLSLEGLCHSWGFYISCHGDSSTRATGSTDFRRATAMMESMKSWDAGGGTDMPQSNKNVDPANRVFEMLICARIYVLKQLLANLPAGTDAMKARRRWVLVQALPPSTTTDIFVAIVNSLRSADTSVMRELSLNMFSEIKDLVGPDIFPGNPFFTVVDEAQVAAQHLTNSFRSSTTGTHQRPVLHAFCSFLRNNDLVGGIILSGTGLSMEMVKTAVESTYMKDMDSTPRIITEIGRFERGDEAHRSYIQKFLSINSPSDHRLVERILYWFSGRYRPTASLLEILLTTAQQSSRHRIFTALVRHWTSFKLTDAIDLEENEPELTPKTVDSLVRYGPLSVAGRLFDQGSPNYELIKHLLNVLMRWRIGSQPTTIPLENHMRELVGLGIGLLEAQDTEQRKDPDNLPVRLCEPLVVLHLSSVFQKHGQMSNQTWITDAFRAARGKATLGTIFEEVTAMVLLQKFGGDPCALSDVFCCDQLWGSRKVTLVALKRGADDEMQCSPISWTSGDSDCLGYKADSPLSVLSFFQDPRGKAFLFPDNLMGSDVFAFLRDVDSGELILVGIQTKIKNSLDSATSQWISALDSITPDFFYTANTKGGRIQYVPLKYTDVLQDINDVLDSSLGSGEYTPVIKHDYSLLSYKDSDQKLASRQTPRYLRIIATPNDEQNRRLKAELKGDVGVLRSDLVEEFVRSTAGHIAF</sequence>
<feature type="compositionally biased region" description="Polar residues" evidence="4">
    <location>
        <begin position="136"/>
        <end position="150"/>
    </location>
</feature>
<evidence type="ECO:0000313" key="6">
    <source>
        <dbReference type="EMBL" id="KIM43671.1"/>
    </source>
</evidence>
<accession>A0A0C3CIZ7</accession>
<dbReference type="Pfam" id="PF20147">
    <property type="entry name" value="Crinkler"/>
    <property type="match status" value="1"/>
</dbReference>
<proteinExistence type="predicted"/>
<feature type="domain" description="Crinkler effector protein N-terminal" evidence="5">
    <location>
        <begin position="13"/>
        <end position="115"/>
    </location>
</feature>
<keyword evidence="7" id="KW-1185">Reference proteome</keyword>
<dbReference type="GO" id="GO:0005576">
    <property type="term" value="C:extracellular region"/>
    <property type="evidence" value="ECO:0007669"/>
    <property type="project" value="UniProtKB-SubCell"/>
</dbReference>
<name>A0A0C3CIZ7_HEBCY</name>
<evidence type="ECO:0000313" key="7">
    <source>
        <dbReference type="Proteomes" id="UP000053424"/>
    </source>
</evidence>
<reference evidence="7" key="2">
    <citation type="submission" date="2015-01" db="EMBL/GenBank/DDBJ databases">
        <title>Evolutionary Origins and Diversification of the Mycorrhizal Mutualists.</title>
        <authorList>
            <consortium name="DOE Joint Genome Institute"/>
            <consortium name="Mycorrhizal Genomics Consortium"/>
            <person name="Kohler A."/>
            <person name="Kuo A."/>
            <person name="Nagy L.G."/>
            <person name="Floudas D."/>
            <person name="Copeland A."/>
            <person name="Barry K.W."/>
            <person name="Cichocki N."/>
            <person name="Veneault-Fourrey C."/>
            <person name="LaButti K."/>
            <person name="Lindquist E.A."/>
            <person name="Lipzen A."/>
            <person name="Lundell T."/>
            <person name="Morin E."/>
            <person name="Murat C."/>
            <person name="Riley R."/>
            <person name="Ohm R."/>
            <person name="Sun H."/>
            <person name="Tunlid A."/>
            <person name="Henrissat B."/>
            <person name="Grigoriev I.V."/>
            <person name="Hibbett D.S."/>
            <person name="Martin F."/>
        </authorList>
    </citation>
    <scope>NUCLEOTIDE SEQUENCE [LARGE SCALE GENOMIC DNA]</scope>
    <source>
        <strain evidence="7">h7</strain>
    </source>
</reference>
<evidence type="ECO:0000256" key="3">
    <source>
        <dbReference type="ARBA" id="ARBA00022525"/>
    </source>
</evidence>
<organism evidence="6 7">
    <name type="scientific">Hebeloma cylindrosporum</name>
    <dbReference type="NCBI Taxonomy" id="76867"/>
    <lineage>
        <taxon>Eukaryota</taxon>
        <taxon>Fungi</taxon>
        <taxon>Dikarya</taxon>
        <taxon>Basidiomycota</taxon>
        <taxon>Agaricomycotina</taxon>
        <taxon>Agaricomycetes</taxon>
        <taxon>Agaricomycetidae</taxon>
        <taxon>Agaricales</taxon>
        <taxon>Agaricineae</taxon>
        <taxon>Hymenogastraceae</taxon>
        <taxon>Hebeloma</taxon>
    </lineage>
</organism>
<comment type="subcellular location">
    <subcellularLocation>
        <location evidence="1">Host cell</location>
    </subcellularLocation>
    <subcellularLocation>
        <location evidence="2">Secreted</location>
    </subcellularLocation>
</comment>
<dbReference type="Proteomes" id="UP000053424">
    <property type="component" value="Unassembled WGS sequence"/>
</dbReference>
<dbReference type="GO" id="GO:0043657">
    <property type="term" value="C:host cell"/>
    <property type="evidence" value="ECO:0007669"/>
    <property type="project" value="UniProtKB-SubCell"/>
</dbReference>
<dbReference type="HOGENOM" id="CLU_317618_0_0_1"/>
<evidence type="ECO:0000256" key="4">
    <source>
        <dbReference type="SAM" id="MobiDB-lite"/>
    </source>
</evidence>
<evidence type="ECO:0000256" key="1">
    <source>
        <dbReference type="ARBA" id="ARBA00004340"/>
    </source>
</evidence>
<feature type="region of interest" description="Disordered" evidence="4">
    <location>
        <begin position="118"/>
        <end position="154"/>
    </location>
</feature>
<reference evidence="6 7" key="1">
    <citation type="submission" date="2014-04" db="EMBL/GenBank/DDBJ databases">
        <authorList>
            <consortium name="DOE Joint Genome Institute"/>
            <person name="Kuo A."/>
            <person name="Gay G."/>
            <person name="Dore J."/>
            <person name="Kohler A."/>
            <person name="Nagy L.G."/>
            <person name="Floudas D."/>
            <person name="Copeland A."/>
            <person name="Barry K.W."/>
            <person name="Cichocki N."/>
            <person name="Veneault-Fourrey C."/>
            <person name="LaButti K."/>
            <person name="Lindquist E.A."/>
            <person name="Lipzen A."/>
            <person name="Lundell T."/>
            <person name="Morin E."/>
            <person name="Murat C."/>
            <person name="Sun H."/>
            <person name="Tunlid A."/>
            <person name="Henrissat B."/>
            <person name="Grigoriev I.V."/>
            <person name="Hibbett D.S."/>
            <person name="Martin F."/>
            <person name="Nordberg H.P."/>
            <person name="Cantor M.N."/>
            <person name="Hua S.X."/>
        </authorList>
    </citation>
    <scope>NUCLEOTIDE SEQUENCE [LARGE SCALE GENOMIC DNA]</scope>
    <source>
        <strain evidence="7">h7</strain>
    </source>
</reference>
<evidence type="ECO:0000256" key="2">
    <source>
        <dbReference type="ARBA" id="ARBA00004613"/>
    </source>
</evidence>
<dbReference type="EMBL" id="KN831775">
    <property type="protein sequence ID" value="KIM43671.1"/>
    <property type="molecule type" value="Genomic_DNA"/>
</dbReference>
<gene>
    <name evidence="6" type="ORF">M413DRAFT_443578</name>
</gene>
<dbReference type="AlphaFoldDB" id="A0A0C3CIZ7"/>